<feature type="domain" description="VTT" evidence="7">
    <location>
        <begin position="59"/>
        <end position="173"/>
    </location>
</feature>
<dbReference type="PANTHER" id="PTHR12677:SF59">
    <property type="entry name" value="GOLGI APPARATUS MEMBRANE PROTEIN TVP38-RELATED"/>
    <property type="match status" value="1"/>
</dbReference>
<comment type="caution">
    <text evidence="6">Lacks conserved residue(s) required for the propagation of feature annotation.</text>
</comment>
<dbReference type="PANTHER" id="PTHR12677">
    <property type="entry name" value="GOLGI APPARATUS MEMBRANE PROTEIN TVP38-RELATED"/>
    <property type="match status" value="1"/>
</dbReference>
<dbReference type="Proteomes" id="UP001377337">
    <property type="component" value="Chromosome"/>
</dbReference>
<comment type="similarity">
    <text evidence="6">Belongs to the TVP38/TMEM64 family.</text>
</comment>
<evidence type="ECO:0000256" key="1">
    <source>
        <dbReference type="ARBA" id="ARBA00004651"/>
    </source>
</evidence>
<dbReference type="InterPro" id="IPR015414">
    <property type="entry name" value="TMEM64"/>
</dbReference>
<evidence type="ECO:0000256" key="3">
    <source>
        <dbReference type="ARBA" id="ARBA00022692"/>
    </source>
</evidence>
<proteinExistence type="inferred from homology"/>
<evidence type="ECO:0000313" key="8">
    <source>
        <dbReference type="EMBL" id="WXB96042.1"/>
    </source>
</evidence>
<comment type="subcellular location">
    <subcellularLocation>
        <location evidence="1 6">Cell membrane</location>
        <topology evidence="1 6">Multi-pass membrane protein</topology>
    </subcellularLocation>
</comment>
<evidence type="ECO:0000256" key="2">
    <source>
        <dbReference type="ARBA" id="ARBA00022475"/>
    </source>
</evidence>
<keyword evidence="2 6" id="KW-1003">Cell membrane</keyword>
<keyword evidence="3 6" id="KW-0812">Transmembrane</keyword>
<evidence type="ECO:0000313" key="9">
    <source>
        <dbReference type="Proteomes" id="UP001377337"/>
    </source>
</evidence>
<evidence type="ECO:0000256" key="4">
    <source>
        <dbReference type="ARBA" id="ARBA00022989"/>
    </source>
</evidence>
<evidence type="ECO:0000256" key="6">
    <source>
        <dbReference type="RuleBase" id="RU366058"/>
    </source>
</evidence>
<name>A0ABZ2NE61_9BACI</name>
<keyword evidence="4 6" id="KW-1133">Transmembrane helix</keyword>
<feature type="transmembrane region" description="Helical" evidence="6">
    <location>
        <begin position="182"/>
        <end position="200"/>
    </location>
</feature>
<protein>
    <recommendedName>
        <fullName evidence="6">TVP38/TMEM64 family membrane protein</fullName>
    </recommendedName>
</protein>
<feature type="transmembrane region" description="Helical" evidence="6">
    <location>
        <begin position="150"/>
        <end position="170"/>
    </location>
</feature>
<sequence length="220" mass="24241">MKKTARLLLLAFAAGLLIWFNQSYLNISPEMIKGWILSLGAAGPVVYILLYTIRPLTLFPASILSLAGGLAFGPISGMIYIMAGASGGALVAFFLSRTFGRKMVPDSEWISSLKKIIEKNGFLYVLVLRILPIVNFDLISYAAGLTTIRWGTFLLATIIGIIPGTFAYSFLGSSFTSDNKMIIFIAIGIFIILAIIPILFRKKMKKWLFSNEENEVKKDA</sequence>
<dbReference type="Pfam" id="PF09335">
    <property type="entry name" value="VTT_dom"/>
    <property type="match status" value="1"/>
</dbReference>
<evidence type="ECO:0000259" key="7">
    <source>
        <dbReference type="Pfam" id="PF09335"/>
    </source>
</evidence>
<keyword evidence="5 6" id="KW-0472">Membrane</keyword>
<dbReference type="RefSeq" id="WP_338777822.1">
    <property type="nucleotide sequence ID" value="NZ_CP147407.1"/>
</dbReference>
<feature type="transmembrane region" description="Helical" evidence="6">
    <location>
        <begin position="35"/>
        <end position="51"/>
    </location>
</feature>
<gene>
    <name evidence="8" type="ORF">WCV65_15960</name>
</gene>
<dbReference type="InterPro" id="IPR032816">
    <property type="entry name" value="VTT_dom"/>
</dbReference>
<keyword evidence="9" id="KW-1185">Reference proteome</keyword>
<accession>A0ABZ2NE61</accession>
<dbReference type="EMBL" id="CP147407">
    <property type="protein sequence ID" value="WXB96042.1"/>
    <property type="molecule type" value="Genomic_DNA"/>
</dbReference>
<organism evidence="8 9">
    <name type="scientific">Metabacillus sediminis</name>
    <dbReference type="NCBI Taxonomy" id="3117746"/>
    <lineage>
        <taxon>Bacteria</taxon>
        <taxon>Bacillati</taxon>
        <taxon>Bacillota</taxon>
        <taxon>Bacilli</taxon>
        <taxon>Bacillales</taxon>
        <taxon>Bacillaceae</taxon>
        <taxon>Metabacillus</taxon>
    </lineage>
</organism>
<reference evidence="8 9" key="1">
    <citation type="submission" date="2024-02" db="EMBL/GenBank/DDBJ databases">
        <title>Seven novel Bacillus-like species.</title>
        <authorList>
            <person name="Liu G."/>
        </authorList>
    </citation>
    <scope>NUCLEOTIDE SEQUENCE [LARGE SCALE GENOMIC DNA]</scope>
    <source>
        <strain evidence="8 9">FJAT-52054</strain>
    </source>
</reference>
<feature type="transmembrane region" description="Helical" evidence="6">
    <location>
        <begin position="121"/>
        <end position="144"/>
    </location>
</feature>
<evidence type="ECO:0000256" key="5">
    <source>
        <dbReference type="ARBA" id="ARBA00023136"/>
    </source>
</evidence>